<dbReference type="AlphaFoldDB" id="W9RGU5"/>
<reference evidence="4" key="1">
    <citation type="submission" date="2013-01" db="EMBL/GenBank/DDBJ databases">
        <title>Draft Genome Sequence of a Mulberry Tree, Morus notabilis C.K. Schneid.</title>
        <authorList>
            <person name="He N."/>
            <person name="Zhao S."/>
        </authorList>
    </citation>
    <scope>NUCLEOTIDE SEQUENCE</scope>
</reference>
<keyword evidence="1" id="KW-0175">Coiled coil</keyword>
<sequence length="467" mass="50416">MGKQSNKANKKAENFGKGNVTPTQVAFLVDRYLSDNNFSETRSLFRTEASSLLSKSSSQEAPKSLLSLGAILNDYICLKEQKVMVDQEKMRLEQEKSRVQTLLQSFQNAMNAYNASGSPPAPPVPTVAMNPAVTLPQSQPFTGSPAGLPAYKGPIVHSVSTPSNINTQLTNFSSPMTSYPLAINKRKDSKVVSDAPPVAKRSRNKSSTRTFADKAHIQESAQPSFPSDSSPNNSVGGSLQNGSSVAKCLFNQPSMPISANTSVPATPPRANSSQSDKSISPLEFFSTTNYSNDNTPEGLTTTRCTVISSKRVTVSPFKQIAYSMERNHCVSTSSPVKTNLKRQAKRDHVKGRLDFDGSDVNSDQPMADQISTSESEKELDLFDIDLSNLDSISFSDMLRDFDFECEEVGYSCHPAIDASKDTAAGSSPESMDGDMGANQLMSEFSSTVTEVLAQKDTSVQGGENGPF</sequence>
<feature type="region of interest" description="Disordered" evidence="2">
    <location>
        <begin position="187"/>
        <end position="240"/>
    </location>
</feature>
<dbReference type="PANTHER" id="PTHR35117">
    <property type="entry name" value="MYOSIN-M HEAVY PROTEIN"/>
    <property type="match status" value="1"/>
</dbReference>
<dbReference type="PANTHER" id="PTHR35117:SF1">
    <property type="entry name" value="MYOSIN-M HEAVY PROTEIN"/>
    <property type="match status" value="1"/>
</dbReference>
<dbReference type="EMBL" id="KE345018">
    <property type="protein sequence ID" value="EXB89980.1"/>
    <property type="molecule type" value="Genomic_DNA"/>
</dbReference>
<gene>
    <name evidence="3" type="ORF">L484_023633</name>
</gene>
<evidence type="ECO:0000313" key="4">
    <source>
        <dbReference type="Proteomes" id="UP000030645"/>
    </source>
</evidence>
<accession>W9RGU5</accession>
<dbReference type="eggNOG" id="ENOG502QRK0">
    <property type="taxonomic scope" value="Eukaryota"/>
</dbReference>
<feature type="coiled-coil region" evidence="1">
    <location>
        <begin position="78"/>
        <end position="109"/>
    </location>
</feature>
<feature type="region of interest" description="Disordered" evidence="2">
    <location>
        <begin position="259"/>
        <end position="278"/>
    </location>
</feature>
<evidence type="ECO:0000256" key="2">
    <source>
        <dbReference type="SAM" id="MobiDB-lite"/>
    </source>
</evidence>
<dbReference type="KEGG" id="mnt:21406392"/>
<protein>
    <recommendedName>
        <fullName evidence="5">LisH domain-containing protein</fullName>
    </recommendedName>
</protein>
<organism evidence="3 4">
    <name type="scientific">Morus notabilis</name>
    <dbReference type="NCBI Taxonomy" id="981085"/>
    <lineage>
        <taxon>Eukaryota</taxon>
        <taxon>Viridiplantae</taxon>
        <taxon>Streptophyta</taxon>
        <taxon>Embryophyta</taxon>
        <taxon>Tracheophyta</taxon>
        <taxon>Spermatophyta</taxon>
        <taxon>Magnoliopsida</taxon>
        <taxon>eudicotyledons</taxon>
        <taxon>Gunneridae</taxon>
        <taxon>Pentapetalae</taxon>
        <taxon>rosids</taxon>
        <taxon>fabids</taxon>
        <taxon>Rosales</taxon>
        <taxon>Moraceae</taxon>
        <taxon>Moreae</taxon>
        <taxon>Morus</taxon>
    </lineage>
</organism>
<evidence type="ECO:0008006" key="5">
    <source>
        <dbReference type="Google" id="ProtNLM"/>
    </source>
</evidence>
<feature type="compositionally biased region" description="Low complexity" evidence="2">
    <location>
        <begin position="223"/>
        <end position="234"/>
    </location>
</feature>
<keyword evidence="4" id="KW-1185">Reference proteome</keyword>
<name>W9RGU5_9ROSA</name>
<dbReference type="Proteomes" id="UP000030645">
    <property type="component" value="Unassembled WGS sequence"/>
</dbReference>
<dbReference type="STRING" id="981085.W9RGU5"/>
<evidence type="ECO:0000256" key="1">
    <source>
        <dbReference type="SAM" id="Coils"/>
    </source>
</evidence>
<evidence type="ECO:0000313" key="3">
    <source>
        <dbReference type="EMBL" id="EXB89980.1"/>
    </source>
</evidence>
<proteinExistence type="predicted"/>
<dbReference type="OrthoDB" id="1939654at2759"/>